<dbReference type="Pfam" id="PF19795">
    <property type="entry name" value="DUF6279"/>
    <property type="match status" value="1"/>
</dbReference>
<evidence type="ECO:0000313" key="1">
    <source>
        <dbReference type="EMBL" id="CUV21170.1"/>
    </source>
</evidence>
<protein>
    <submittedName>
        <fullName evidence="1">Putative lipoprotein</fullName>
    </submittedName>
</protein>
<dbReference type="EMBL" id="LN899821">
    <property type="protein sequence ID" value="CUV21170.1"/>
    <property type="molecule type" value="Genomic_DNA"/>
</dbReference>
<dbReference type="PIRSF" id="PIRSF028200">
    <property type="entry name" value="UCP028200"/>
    <property type="match status" value="1"/>
</dbReference>
<proteinExistence type="predicted"/>
<dbReference type="AlphaFoldDB" id="A0A0S4UG65"/>
<reference evidence="1" key="1">
    <citation type="submission" date="2015-10" db="EMBL/GenBank/DDBJ databases">
        <authorList>
            <person name="Gilbert D.G."/>
        </authorList>
    </citation>
    <scope>NUCLEOTIDE SEQUENCE</scope>
    <source>
        <strain evidence="1">Phyl III-seqv23</strain>
    </source>
</reference>
<sequence>MRPTLPPNRPDSGPVARTPWPARLARWLMLAALAGLAACSTVKLGYQQGDRLVYLWIDRYFDIQDAQADAARGAIARFFAWHRREQLPRIAALLERAQGELQQPVSAEQIRDYQNAYHALGRAAFERAKPDIADLLLTVTPEQIRHVRQRFDAVNETYRQRYLQRDGDDRSRERFKRVMDNARLVYGRFSSAQEDVIRPAVAPLVAAAPARYAERLQRQQAWLALLERVRTEHPDKPTVMQWLTAYADQWEHPPGERGARRDAYLDASVDVSVTIANLTTPQQKQHARDRLQGWIDDAHDLMRSGTETAADGGRPDEATTGMPPRNR</sequence>
<organism evidence="1">
    <name type="scientific">Ralstonia solanacearum</name>
    <name type="common">Pseudomonas solanacearum</name>
    <dbReference type="NCBI Taxonomy" id="305"/>
    <lineage>
        <taxon>Bacteria</taxon>
        <taxon>Pseudomonadati</taxon>
        <taxon>Pseudomonadota</taxon>
        <taxon>Betaproteobacteria</taxon>
        <taxon>Burkholderiales</taxon>
        <taxon>Burkholderiaceae</taxon>
        <taxon>Ralstonia</taxon>
        <taxon>Ralstonia solanacearum species complex</taxon>
    </lineage>
</organism>
<gene>
    <name evidence="1" type="ORF">PSS4_v1_2310002</name>
</gene>
<dbReference type="InterPro" id="IPR016875">
    <property type="entry name" value="UCP028200"/>
</dbReference>
<accession>A0A0S4UG65</accession>
<keyword evidence="1" id="KW-0449">Lipoprotein</keyword>
<name>A0A0S4UG65_RALSL</name>